<dbReference type="AlphaFoldDB" id="A0A0D9UWT5"/>
<sequence>MSNAHRLLSRVPTLLLLHYYNIQLFFRDSGFSVCARYLFDKISPRSFHALTKHYLSTLELGSDVERNGWIGGHSQKVTSTAPSHRGIYQSCLSPCGRGDR</sequence>
<reference evidence="1 2" key="1">
    <citation type="submission" date="2012-08" db="EMBL/GenBank/DDBJ databases">
        <title>Oryza genome evolution.</title>
        <authorList>
            <person name="Wing R.A."/>
        </authorList>
    </citation>
    <scope>NUCLEOTIDE SEQUENCE</scope>
</reference>
<dbReference type="EnsemblPlants" id="LPERR01G02970.1">
    <property type="protein sequence ID" value="LPERR01G02970.1"/>
    <property type="gene ID" value="LPERR01G02970"/>
</dbReference>
<evidence type="ECO:0000313" key="2">
    <source>
        <dbReference type="Proteomes" id="UP000032180"/>
    </source>
</evidence>
<protein>
    <submittedName>
        <fullName evidence="1">Uncharacterized protein</fullName>
    </submittedName>
</protein>
<evidence type="ECO:0000313" key="1">
    <source>
        <dbReference type="EnsemblPlants" id="LPERR01G02970.1"/>
    </source>
</evidence>
<dbReference type="HOGENOM" id="CLU_2310083_0_0_1"/>
<accession>A0A0D9UWT5</accession>
<reference evidence="1" key="3">
    <citation type="submission" date="2015-04" db="UniProtKB">
        <authorList>
            <consortium name="EnsemblPlants"/>
        </authorList>
    </citation>
    <scope>IDENTIFICATION</scope>
</reference>
<dbReference type="Gramene" id="LPERR01G02970.1">
    <property type="protein sequence ID" value="LPERR01G02970.1"/>
    <property type="gene ID" value="LPERR01G02970"/>
</dbReference>
<name>A0A0D9UWT5_9ORYZ</name>
<keyword evidence="2" id="KW-1185">Reference proteome</keyword>
<dbReference type="Proteomes" id="UP000032180">
    <property type="component" value="Chromosome 1"/>
</dbReference>
<proteinExistence type="predicted"/>
<reference evidence="2" key="2">
    <citation type="submission" date="2013-12" db="EMBL/GenBank/DDBJ databases">
        <authorList>
            <person name="Yu Y."/>
            <person name="Lee S."/>
            <person name="de Baynast K."/>
            <person name="Wissotski M."/>
            <person name="Liu L."/>
            <person name="Talag J."/>
            <person name="Goicoechea J."/>
            <person name="Angelova A."/>
            <person name="Jetty R."/>
            <person name="Kudrna D."/>
            <person name="Golser W."/>
            <person name="Rivera L."/>
            <person name="Zhang J."/>
            <person name="Wing R."/>
        </authorList>
    </citation>
    <scope>NUCLEOTIDE SEQUENCE</scope>
</reference>
<organism evidence="1 2">
    <name type="scientific">Leersia perrieri</name>
    <dbReference type="NCBI Taxonomy" id="77586"/>
    <lineage>
        <taxon>Eukaryota</taxon>
        <taxon>Viridiplantae</taxon>
        <taxon>Streptophyta</taxon>
        <taxon>Embryophyta</taxon>
        <taxon>Tracheophyta</taxon>
        <taxon>Spermatophyta</taxon>
        <taxon>Magnoliopsida</taxon>
        <taxon>Liliopsida</taxon>
        <taxon>Poales</taxon>
        <taxon>Poaceae</taxon>
        <taxon>BOP clade</taxon>
        <taxon>Oryzoideae</taxon>
        <taxon>Oryzeae</taxon>
        <taxon>Oryzinae</taxon>
        <taxon>Leersia</taxon>
    </lineage>
</organism>